<dbReference type="InterPro" id="IPR000560">
    <property type="entry name" value="His_Pase_clade-2"/>
</dbReference>
<reference evidence="2 3" key="1">
    <citation type="journal article" date="2018" name="Mol. Biol. Evol.">
        <title>Broad Genomic Sampling Reveals a Smut Pathogenic Ancestry of the Fungal Clade Ustilaginomycotina.</title>
        <authorList>
            <person name="Kijpornyongpan T."/>
            <person name="Mondo S.J."/>
            <person name="Barry K."/>
            <person name="Sandor L."/>
            <person name="Lee J."/>
            <person name="Lipzen A."/>
            <person name="Pangilinan J."/>
            <person name="LaButti K."/>
            <person name="Hainaut M."/>
            <person name="Henrissat B."/>
            <person name="Grigoriev I.V."/>
            <person name="Spatafora J.W."/>
            <person name="Aime M.C."/>
        </authorList>
    </citation>
    <scope>NUCLEOTIDE SEQUENCE [LARGE SCALE GENOMIC DNA]</scope>
    <source>
        <strain evidence="2 3">MCA 3882</strain>
    </source>
</reference>
<dbReference type="STRING" id="1280837.A0A316VE67"/>
<keyword evidence="3" id="KW-1185">Reference proteome</keyword>
<name>A0A316VE67_9BASI</name>
<dbReference type="RefSeq" id="XP_025356241.1">
    <property type="nucleotide sequence ID" value="XM_025498874.1"/>
</dbReference>
<dbReference type="PANTHER" id="PTHR20963:SF24">
    <property type="entry name" value="3-PHYTASE B"/>
    <property type="match status" value="1"/>
</dbReference>
<dbReference type="Proteomes" id="UP000245771">
    <property type="component" value="Unassembled WGS sequence"/>
</dbReference>
<dbReference type="AlphaFoldDB" id="A0A316VE67"/>
<dbReference type="GeneID" id="37020655"/>
<keyword evidence="1" id="KW-0378">Hydrolase</keyword>
<gene>
    <name evidence="2" type="ORF">FA14DRAFT_160892</name>
</gene>
<dbReference type="GO" id="GO:0003993">
    <property type="term" value="F:acid phosphatase activity"/>
    <property type="evidence" value="ECO:0007669"/>
    <property type="project" value="TreeGrafter"/>
</dbReference>
<organism evidence="2 3">
    <name type="scientific">Meira miltonrushii</name>
    <dbReference type="NCBI Taxonomy" id="1280837"/>
    <lineage>
        <taxon>Eukaryota</taxon>
        <taxon>Fungi</taxon>
        <taxon>Dikarya</taxon>
        <taxon>Basidiomycota</taxon>
        <taxon>Ustilaginomycotina</taxon>
        <taxon>Exobasidiomycetes</taxon>
        <taxon>Exobasidiales</taxon>
        <taxon>Brachybasidiaceae</taxon>
        <taxon>Meira</taxon>
    </lineage>
</organism>
<protein>
    <submittedName>
        <fullName evidence="2">Phosphoglycerate mutase-like protein</fullName>
    </submittedName>
</protein>
<dbReference type="InterPro" id="IPR029033">
    <property type="entry name" value="His_PPase_superfam"/>
</dbReference>
<evidence type="ECO:0000313" key="3">
    <source>
        <dbReference type="Proteomes" id="UP000245771"/>
    </source>
</evidence>
<dbReference type="PROSITE" id="PS00778">
    <property type="entry name" value="HIS_ACID_PHOSPHAT_2"/>
    <property type="match status" value="1"/>
</dbReference>
<dbReference type="CDD" id="cd07061">
    <property type="entry name" value="HP_HAP_like"/>
    <property type="match status" value="1"/>
</dbReference>
<proteinExistence type="predicted"/>
<dbReference type="InParanoid" id="A0A316VE67"/>
<dbReference type="InterPro" id="IPR033379">
    <property type="entry name" value="Acid_Pase_AS"/>
</dbReference>
<evidence type="ECO:0000313" key="2">
    <source>
        <dbReference type="EMBL" id="PWN35939.1"/>
    </source>
</evidence>
<dbReference type="OrthoDB" id="6509975at2759"/>
<dbReference type="Gene3D" id="3.40.50.1240">
    <property type="entry name" value="Phosphoglycerate mutase-like"/>
    <property type="match status" value="1"/>
</dbReference>
<dbReference type="PANTHER" id="PTHR20963">
    <property type="entry name" value="MULTIPLE INOSITOL POLYPHOSPHATE PHOSPHATASE-RELATED"/>
    <property type="match status" value="1"/>
</dbReference>
<dbReference type="SUPFAM" id="SSF53254">
    <property type="entry name" value="Phosphoglycerate mutase-like"/>
    <property type="match status" value="1"/>
</dbReference>
<dbReference type="EMBL" id="KZ819603">
    <property type="protein sequence ID" value="PWN35939.1"/>
    <property type="molecule type" value="Genomic_DNA"/>
</dbReference>
<sequence>MKGYKHEIATRRKIRSSFLFFLALTLLLVIVTIFSYPITAVTMFKSITSTIYALTIISALYSGANAGHSHPQQVRDNGNSILNKGLNPDIFHYLGQYSPRYTVKDDSTSVPHGCHVEVVNTLERHGARYMTNSALTSANATLVKIQNALNKSQNVSSDLVFLKNASLLTGTNDLVPYGALQAYYSGRSTAATYPSLTHVAPFVRGSGDLDDLNDRVILTARYWRLGFEGKPFPSGSFVNSADVRSAAQHIPNTDLNISEKDGQNNTLDVSTCTNFENVPSSKGEKGAQQSFAQTTILPIIGTRLQNRLIQSGAPQNFNLTGTDLINLATICSFETLGRASVQDGKLNISQSPFCNLFNSTEWPIFGYAFDVGKWQGVGYGSQYYKANGQGYLRELLARFTDKAPPLADPTSLNTTLDGSSKTFPLPSKEKGPVVYFDGSHDNNIAPIVAAASLFNGPALTTDYNAQAKPHNWYFSHIAPLQGKVVFEKISCQPHKSEYIRIRANDATLDPKTYCGTSEDNDQHHGKQHKHHGKYYKQLCPLNKFVDQLAFVETDTEWNKCYS</sequence>
<evidence type="ECO:0000256" key="1">
    <source>
        <dbReference type="ARBA" id="ARBA00022801"/>
    </source>
</evidence>
<accession>A0A316VE67</accession>
<dbReference type="Pfam" id="PF00328">
    <property type="entry name" value="His_Phos_2"/>
    <property type="match status" value="1"/>
</dbReference>